<comment type="similarity">
    <text evidence="3">Belongs to the class-II pyridoxal-phosphate-dependent aminotransferase family. BioF subfamily.</text>
</comment>
<proteinExistence type="inferred from homology"/>
<comment type="cofactor">
    <cofactor evidence="1 12">
        <name>pyridoxal 5'-phosphate</name>
        <dbReference type="ChEBI" id="CHEBI:597326"/>
    </cofactor>
</comment>
<comment type="catalytic activity">
    <reaction evidence="11">
        <text>6-carboxyhexanoyl-[ACP] + L-alanine + H(+) = (8S)-8-amino-7-oxononanoate + holo-[ACP] + CO2</text>
        <dbReference type="Rhea" id="RHEA:42288"/>
        <dbReference type="Rhea" id="RHEA-COMP:9685"/>
        <dbReference type="Rhea" id="RHEA-COMP:9955"/>
        <dbReference type="ChEBI" id="CHEBI:15378"/>
        <dbReference type="ChEBI" id="CHEBI:16526"/>
        <dbReference type="ChEBI" id="CHEBI:57972"/>
        <dbReference type="ChEBI" id="CHEBI:64479"/>
        <dbReference type="ChEBI" id="CHEBI:78846"/>
        <dbReference type="ChEBI" id="CHEBI:149468"/>
        <dbReference type="EC" id="2.3.1.47"/>
    </reaction>
</comment>
<dbReference type="InterPro" id="IPR015424">
    <property type="entry name" value="PyrdxlP-dep_Trfase"/>
</dbReference>
<comment type="pathway">
    <text evidence="2">Cofactor biosynthesis; biotin biosynthesis.</text>
</comment>
<evidence type="ECO:0000256" key="2">
    <source>
        <dbReference type="ARBA" id="ARBA00004746"/>
    </source>
</evidence>
<comment type="subunit">
    <text evidence="4">Homodimer.</text>
</comment>
<dbReference type="Gene3D" id="3.90.1150.10">
    <property type="entry name" value="Aspartate Aminotransferase, domain 1"/>
    <property type="match status" value="1"/>
</dbReference>
<reference evidence="14" key="1">
    <citation type="submission" date="2022-10" db="EMBL/GenBank/DDBJ databases">
        <title>The complete genomes of actinobacterial strains from the NBC collection.</title>
        <authorList>
            <person name="Joergensen T.S."/>
            <person name="Alvarez Arevalo M."/>
            <person name="Sterndorff E.B."/>
            <person name="Faurdal D."/>
            <person name="Vuksanovic O."/>
            <person name="Mourched A.-S."/>
            <person name="Charusanti P."/>
            <person name="Shaw S."/>
            <person name="Blin K."/>
            <person name="Weber T."/>
        </authorList>
    </citation>
    <scope>NUCLEOTIDE SEQUENCE</scope>
    <source>
        <strain evidence="14">NBC_00254</strain>
    </source>
</reference>
<evidence type="ECO:0000259" key="13">
    <source>
        <dbReference type="Pfam" id="PF00155"/>
    </source>
</evidence>
<dbReference type="EC" id="2.3.1.47" evidence="5"/>
<keyword evidence="8 12" id="KW-0663">Pyridoxal phosphate</keyword>
<dbReference type="RefSeq" id="WP_142651257.1">
    <property type="nucleotide sequence ID" value="NZ_CP108085.1"/>
</dbReference>
<evidence type="ECO:0000256" key="6">
    <source>
        <dbReference type="ARBA" id="ARBA00022679"/>
    </source>
</evidence>
<keyword evidence="15" id="KW-1185">Reference proteome</keyword>
<dbReference type="EMBL" id="CP108085">
    <property type="protein sequence ID" value="WUP74535.1"/>
    <property type="molecule type" value="Genomic_DNA"/>
</dbReference>
<dbReference type="InterPro" id="IPR001917">
    <property type="entry name" value="Aminotrans_II_pyridoxalP_BS"/>
</dbReference>
<dbReference type="PANTHER" id="PTHR13693">
    <property type="entry name" value="CLASS II AMINOTRANSFERASE/8-AMINO-7-OXONONANOATE SYNTHASE"/>
    <property type="match status" value="1"/>
</dbReference>
<gene>
    <name evidence="14" type="ORF">OG913_35095</name>
</gene>
<feature type="domain" description="Aminotransferase class I/classII large" evidence="13">
    <location>
        <begin position="34"/>
        <end position="369"/>
    </location>
</feature>
<dbReference type="InterPro" id="IPR015421">
    <property type="entry name" value="PyrdxlP-dep_Trfase_major"/>
</dbReference>
<evidence type="ECO:0000313" key="15">
    <source>
        <dbReference type="Proteomes" id="UP001432011"/>
    </source>
</evidence>
<evidence type="ECO:0000256" key="8">
    <source>
        <dbReference type="ARBA" id="ARBA00022898"/>
    </source>
</evidence>
<evidence type="ECO:0000256" key="9">
    <source>
        <dbReference type="ARBA" id="ARBA00032610"/>
    </source>
</evidence>
<evidence type="ECO:0000256" key="11">
    <source>
        <dbReference type="ARBA" id="ARBA00047715"/>
    </source>
</evidence>
<evidence type="ECO:0000256" key="10">
    <source>
        <dbReference type="ARBA" id="ARBA00033381"/>
    </source>
</evidence>
<name>A0ABZ1SND2_9ACTN</name>
<evidence type="ECO:0000256" key="5">
    <source>
        <dbReference type="ARBA" id="ARBA00013187"/>
    </source>
</evidence>
<dbReference type="PANTHER" id="PTHR13693:SF100">
    <property type="entry name" value="8-AMINO-7-OXONONANOATE SYNTHASE"/>
    <property type="match status" value="1"/>
</dbReference>
<evidence type="ECO:0000256" key="1">
    <source>
        <dbReference type="ARBA" id="ARBA00001933"/>
    </source>
</evidence>
<dbReference type="Gene3D" id="3.40.640.10">
    <property type="entry name" value="Type I PLP-dependent aspartate aminotransferase-like (Major domain)"/>
    <property type="match status" value="1"/>
</dbReference>
<dbReference type="InterPro" id="IPR050087">
    <property type="entry name" value="AON_synthase_class-II"/>
</dbReference>
<dbReference type="Proteomes" id="UP001432011">
    <property type="component" value="Chromosome"/>
</dbReference>
<keyword evidence="7" id="KW-0093">Biotin biosynthesis</keyword>
<dbReference type="Pfam" id="PF00155">
    <property type="entry name" value="Aminotran_1_2"/>
    <property type="match status" value="1"/>
</dbReference>
<organism evidence="14 15">
    <name type="scientific">Microbispora hainanensis</name>
    <dbReference type="NCBI Taxonomy" id="568844"/>
    <lineage>
        <taxon>Bacteria</taxon>
        <taxon>Bacillati</taxon>
        <taxon>Actinomycetota</taxon>
        <taxon>Actinomycetes</taxon>
        <taxon>Streptosporangiales</taxon>
        <taxon>Streptosporangiaceae</taxon>
        <taxon>Microbispora</taxon>
    </lineage>
</organism>
<dbReference type="InterPro" id="IPR015422">
    <property type="entry name" value="PyrdxlP-dep_Trfase_small"/>
</dbReference>
<evidence type="ECO:0000256" key="4">
    <source>
        <dbReference type="ARBA" id="ARBA00011738"/>
    </source>
</evidence>
<keyword evidence="6" id="KW-0808">Transferase</keyword>
<protein>
    <recommendedName>
        <fullName evidence="5">8-amino-7-oxononanoate synthase</fullName>
        <ecNumber evidence="5">2.3.1.47</ecNumber>
    </recommendedName>
    <alternativeName>
        <fullName evidence="9">7-keto-8-amino-pelargonic acid synthase</fullName>
    </alternativeName>
    <alternativeName>
        <fullName evidence="10">8-amino-7-ketopelargonate synthase</fullName>
    </alternativeName>
</protein>
<evidence type="ECO:0000256" key="7">
    <source>
        <dbReference type="ARBA" id="ARBA00022756"/>
    </source>
</evidence>
<sequence>MTGPLDRLRAAAAEREAAGLRRVLRPRTPGHDGLLDLASNDYLGLSRDERLVEAAVRATREWGVGSTGSRLVTGSTRLHAELEDRLAAFTGAAGALVFSSGYLANLAAVAALGQGGLIVSDAGNHASIVDACRLSRSRVVVTPHGDAEAVDKALAERAEEHALVVTDAVFSVDGDLAPLRALHEAAVRHGALLVVDEAHALGVVGDHGRGAVHAAGLAGRADIVRTVTLSKSLGSQGGAVLGAPEVIGTLVDTGRSFIFDTGLAPACAGAALAALDILESTDDLPERARMRAGELAALARELGLETTDPAAAVVPVVLGSPRLALSAAALCAELGVRVGCFRPPSVPRGRSCLRLTARADLGSDDLAVVRGALTAVADLTMLPELGDVAELRVDR</sequence>
<dbReference type="PROSITE" id="PS00599">
    <property type="entry name" value="AA_TRANSFER_CLASS_2"/>
    <property type="match status" value="1"/>
</dbReference>
<dbReference type="SUPFAM" id="SSF53383">
    <property type="entry name" value="PLP-dependent transferases"/>
    <property type="match status" value="1"/>
</dbReference>
<evidence type="ECO:0000256" key="12">
    <source>
        <dbReference type="RuleBase" id="RU003693"/>
    </source>
</evidence>
<evidence type="ECO:0000256" key="3">
    <source>
        <dbReference type="ARBA" id="ARBA00010008"/>
    </source>
</evidence>
<dbReference type="InterPro" id="IPR004839">
    <property type="entry name" value="Aminotransferase_I/II_large"/>
</dbReference>
<evidence type="ECO:0000313" key="14">
    <source>
        <dbReference type="EMBL" id="WUP74535.1"/>
    </source>
</evidence>
<accession>A0ABZ1SND2</accession>